<sequence>MDTLILDIVGADRGFNVQADLVDQTADGINVNTLWDEYQESLNIWNAGRSALIAFLTFPVQELVEFIPTASGDDMEKASEFGVPQAIRGDVGGEYFGYAFDWFDAATRFTWKFLANAPANRVNAVHQAALEADNRLMFRMVFGALFYNQNRTNDEGNRVVSLYNGTDGTVPPEYRGKTFTSSHSHYLVSGAATIDSGDIEGLIDTIAEHGYGPAEGSQIIILANKQEVDRIRTWRANTANSNGSTALYDFIPASGQPSLLLPNTGLLGSLPPTSWNGLTVTGSYGNALIIEEAYIPAGYVVAFATGGAAALGNPVGLREHANPGLRGLRLINGERQGFPLINSYYQRGAGTGIRNRGAAAILQVKASGGYTAPSIYPVVA</sequence>
<protein>
    <submittedName>
        <fullName evidence="1">Major capsid protein</fullName>
    </submittedName>
</protein>
<evidence type="ECO:0000313" key="1">
    <source>
        <dbReference type="EMBL" id="WZE63460.1"/>
    </source>
</evidence>
<accession>A0AAU6R5F6</accession>
<reference evidence="1" key="1">
    <citation type="submission" date="2023-10" db="EMBL/GenBank/DDBJ databases">
        <title>Two new lytic phages for Micrococcus sp. strain 1402.</title>
        <authorList>
            <person name="Petrzik K."/>
        </authorList>
    </citation>
    <scope>NUCLEOTIDE SEQUENCE</scope>
</reference>
<organism evidence="1">
    <name type="scientific">Micrococcus phage Kurnik</name>
    <dbReference type="NCBI Taxonomy" id="3092208"/>
    <lineage>
        <taxon>Viruses</taxon>
        <taxon>Duplodnaviria</taxon>
        <taxon>Heunggongvirae</taxon>
        <taxon>Uroviricota</taxon>
        <taxon>Caudoviricetes</taxon>
    </lineage>
</organism>
<dbReference type="EMBL" id="OR756649">
    <property type="protein sequence ID" value="WZE63460.1"/>
    <property type="molecule type" value="Genomic_DNA"/>
</dbReference>
<proteinExistence type="predicted"/>
<name>A0AAU6R5F6_9CAUD</name>